<dbReference type="PIRSF" id="PIRSF002741">
    <property type="entry name" value="MppA"/>
    <property type="match status" value="1"/>
</dbReference>
<dbReference type="InterPro" id="IPR000914">
    <property type="entry name" value="SBP_5_dom"/>
</dbReference>
<evidence type="ECO:0000313" key="7">
    <source>
        <dbReference type="EMBL" id="KKS42463.1"/>
    </source>
</evidence>
<evidence type="ECO:0000256" key="2">
    <source>
        <dbReference type="ARBA" id="ARBA00022448"/>
    </source>
</evidence>
<dbReference type="Gene3D" id="3.40.190.10">
    <property type="entry name" value="Periplasmic binding protein-like II"/>
    <property type="match status" value="1"/>
</dbReference>
<gene>
    <name evidence="7" type="ORF">UV02_C0013G0003</name>
</gene>
<reference evidence="7 8" key="1">
    <citation type="journal article" date="2015" name="Nature">
        <title>rRNA introns, odd ribosomes, and small enigmatic genomes across a large radiation of phyla.</title>
        <authorList>
            <person name="Brown C.T."/>
            <person name="Hug L.A."/>
            <person name="Thomas B.C."/>
            <person name="Sharon I."/>
            <person name="Castelle C.J."/>
            <person name="Singh A."/>
            <person name="Wilkins M.J."/>
            <person name="Williams K.H."/>
            <person name="Banfield J.F."/>
        </authorList>
    </citation>
    <scope>NUCLEOTIDE SEQUENCE [LARGE SCALE GENOMIC DNA]</scope>
</reference>
<evidence type="ECO:0000313" key="8">
    <source>
        <dbReference type="Proteomes" id="UP000034516"/>
    </source>
</evidence>
<dbReference type="SUPFAM" id="SSF53850">
    <property type="entry name" value="Periplasmic binding protein-like II"/>
    <property type="match status" value="1"/>
</dbReference>
<proteinExistence type="inferred from homology"/>
<accession>A0A0G1BYH1</accession>
<feature type="transmembrane region" description="Helical" evidence="5">
    <location>
        <begin position="85"/>
        <end position="105"/>
    </location>
</feature>
<evidence type="ECO:0000256" key="5">
    <source>
        <dbReference type="SAM" id="Phobius"/>
    </source>
</evidence>
<evidence type="ECO:0000256" key="4">
    <source>
        <dbReference type="SAM" id="Coils"/>
    </source>
</evidence>
<dbReference type="Gene3D" id="3.10.105.10">
    <property type="entry name" value="Dipeptide-binding Protein, Domain 3"/>
    <property type="match status" value="1"/>
</dbReference>
<dbReference type="GO" id="GO:1904680">
    <property type="term" value="F:peptide transmembrane transporter activity"/>
    <property type="evidence" value="ECO:0007669"/>
    <property type="project" value="TreeGrafter"/>
</dbReference>
<keyword evidence="4" id="KW-0175">Coiled coil</keyword>
<dbReference type="AlphaFoldDB" id="A0A0G1BYH1"/>
<keyword evidence="5" id="KW-1133">Transmembrane helix</keyword>
<dbReference type="Gene3D" id="3.90.76.10">
    <property type="entry name" value="Dipeptide-binding Protein, Domain 1"/>
    <property type="match status" value="1"/>
</dbReference>
<keyword evidence="5" id="KW-0472">Membrane</keyword>
<dbReference type="Pfam" id="PF00496">
    <property type="entry name" value="SBP_bac_5"/>
    <property type="match status" value="1"/>
</dbReference>
<evidence type="ECO:0000259" key="6">
    <source>
        <dbReference type="Pfam" id="PF00496"/>
    </source>
</evidence>
<keyword evidence="5" id="KW-0812">Transmembrane</keyword>
<dbReference type="InterPro" id="IPR039424">
    <property type="entry name" value="SBP_5"/>
</dbReference>
<comment type="similarity">
    <text evidence="1">Belongs to the bacterial solute-binding protein 5 family.</text>
</comment>
<dbReference type="PANTHER" id="PTHR30290:SF9">
    <property type="entry name" value="OLIGOPEPTIDE-BINDING PROTEIN APPA"/>
    <property type="match status" value="1"/>
</dbReference>
<dbReference type="EMBL" id="LCCW01000013">
    <property type="protein sequence ID" value="KKS42463.1"/>
    <property type="molecule type" value="Genomic_DNA"/>
</dbReference>
<dbReference type="InterPro" id="IPR030678">
    <property type="entry name" value="Peptide/Ni-bd"/>
</dbReference>
<feature type="domain" description="Solute-binding protein family 5" evidence="6">
    <location>
        <begin position="160"/>
        <end position="548"/>
    </location>
</feature>
<protein>
    <submittedName>
        <fullName evidence="7">Extracellular solute-binding protein family 5</fullName>
    </submittedName>
</protein>
<evidence type="ECO:0000256" key="1">
    <source>
        <dbReference type="ARBA" id="ARBA00005695"/>
    </source>
</evidence>
<comment type="caution">
    <text evidence="7">The sequence shown here is derived from an EMBL/GenBank/DDBJ whole genome shotgun (WGS) entry which is preliminary data.</text>
</comment>
<feature type="coiled-coil region" evidence="4">
    <location>
        <begin position="564"/>
        <end position="593"/>
    </location>
</feature>
<dbReference type="GO" id="GO:0015833">
    <property type="term" value="P:peptide transport"/>
    <property type="evidence" value="ECO:0007669"/>
    <property type="project" value="TreeGrafter"/>
</dbReference>
<dbReference type="GO" id="GO:0043190">
    <property type="term" value="C:ATP-binding cassette (ABC) transporter complex"/>
    <property type="evidence" value="ECO:0007669"/>
    <property type="project" value="InterPro"/>
</dbReference>
<keyword evidence="2" id="KW-0813">Transport</keyword>
<evidence type="ECO:0000256" key="3">
    <source>
        <dbReference type="ARBA" id="ARBA00022729"/>
    </source>
</evidence>
<name>A0A0G1BYH1_9BACT</name>
<keyword evidence="3" id="KW-0732">Signal</keyword>
<dbReference type="PANTHER" id="PTHR30290">
    <property type="entry name" value="PERIPLASMIC BINDING COMPONENT OF ABC TRANSPORTER"/>
    <property type="match status" value="1"/>
</dbReference>
<dbReference type="CDD" id="cd08513">
    <property type="entry name" value="PBP2_thermophilic_Hb8_like"/>
    <property type="match status" value="1"/>
</dbReference>
<sequence length="646" mass="73479">MSENLQPPSENAKRGNKFLVILKKGNIFKHSKKPVLEQMSAKQDATGSQQNIDELLVESLNTKRLPSWKQIKYLPRFLSQKEKNIMRAAVAVIFICLGLMTYAFLKDNLVEKPAHGGAYAENVVGFPQSINPLYALSNEADRDLVRLVFAGLVQIGDNGEILPDLAKEWFINETKTKYTFKLKDDIFWSDDEKFDSEDVLFTIEAIQNTAYQSPLRANWIGIKAEALDEGTVQFTLPSPYDGFLENLTVGILPAHLWLDIMPENANLAELNLKPVGLGPFQFDSFVKDKQGYIKSYALVANDHYHLKKPYLQEITFKFQPTFESAVDSLKNRNADGLSYLPQNLKEFLEPRKDLSYYSIALPQYTAIFLNQSRNPALTDKRVRQALNLAIKKSKIIEDVLGKEGTLINGPLTPGMPGYEENAPDPFNIDEAKKLLAEAGWQKKEIENREQEPATSTNEALQTDGNGWTKFLYKDNQELAVQLTVANQPPAISVGELIQKFWQSIGVRTDLITVEINKIQKDVVVDRNFQALMFGEILSRDLDLYPFWHSTGATSQGLNIVNFRNEKADKILEAVRKEITAEEKEKELKEFQHLIKDEIPAIFLYSPRYTYVVADRIKGIDIKRIVSPSDRLNNITNWYIKTKKGFK</sequence>
<dbReference type="Proteomes" id="UP000034516">
    <property type="component" value="Unassembled WGS sequence"/>
</dbReference>
<dbReference type="GO" id="GO:0042597">
    <property type="term" value="C:periplasmic space"/>
    <property type="evidence" value="ECO:0007669"/>
    <property type="project" value="UniProtKB-ARBA"/>
</dbReference>
<organism evidence="7 8">
    <name type="scientific">Candidatus Kuenenbacteria bacterium GW2011_GWA2_42_15</name>
    <dbReference type="NCBI Taxonomy" id="1618677"/>
    <lineage>
        <taxon>Bacteria</taxon>
        <taxon>Candidatus Kueneniibacteriota</taxon>
    </lineage>
</organism>